<accession>A0A2S8FIP2</accession>
<sequence>MLRLFFILICLSCSLNVGCSTFEHPLSPLEDAEIHQEAIGSWYASKGKDDEGKPTEMFLHIGLPPASSIKPKESGYANFNEVKGEMPDDKLWVNNMMLMTITSIEKDQRIQSSNMLVFPTKLGNNHYANVPSFHGNQVITYKILKYQINGDELTTWLLPNDQAIGELIQAGKLHAGEKKDYVADDTETLRQVFVEHDAELFPPEKSMTFRRIKLWKDE</sequence>
<reference evidence="2 3" key="1">
    <citation type="submission" date="2018-02" db="EMBL/GenBank/DDBJ databases">
        <title>Comparative genomes isolates from brazilian mangrove.</title>
        <authorList>
            <person name="Araujo J.E."/>
            <person name="Taketani R.G."/>
            <person name="Silva M.C.P."/>
            <person name="Loureco M.V."/>
            <person name="Andreote F.D."/>
        </authorList>
    </citation>
    <scope>NUCLEOTIDE SEQUENCE [LARGE SCALE GENOMIC DNA]</scope>
    <source>
        <strain evidence="2 3">Hex-1 MGV</strain>
    </source>
</reference>
<dbReference type="EMBL" id="PUHY01000012">
    <property type="protein sequence ID" value="PQO32032.1"/>
    <property type="molecule type" value="Genomic_DNA"/>
</dbReference>
<comment type="caution">
    <text evidence="2">The sequence shown here is derived from an EMBL/GenBank/DDBJ whole genome shotgun (WGS) entry which is preliminary data.</text>
</comment>
<evidence type="ECO:0000313" key="2">
    <source>
        <dbReference type="EMBL" id="PQO32032.1"/>
    </source>
</evidence>
<evidence type="ECO:0000313" key="3">
    <source>
        <dbReference type="Proteomes" id="UP000238322"/>
    </source>
</evidence>
<dbReference type="AlphaFoldDB" id="A0A2S8FIP2"/>
<dbReference type="Proteomes" id="UP000238322">
    <property type="component" value="Unassembled WGS sequence"/>
</dbReference>
<organism evidence="2 3">
    <name type="scientific">Blastopirellula marina</name>
    <dbReference type="NCBI Taxonomy" id="124"/>
    <lineage>
        <taxon>Bacteria</taxon>
        <taxon>Pseudomonadati</taxon>
        <taxon>Planctomycetota</taxon>
        <taxon>Planctomycetia</taxon>
        <taxon>Pirellulales</taxon>
        <taxon>Pirellulaceae</taxon>
        <taxon>Blastopirellula</taxon>
    </lineage>
</organism>
<evidence type="ECO:0008006" key="4">
    <source>
        <dbReference type="Google" id="ProtNLM"/>
    </source>
</evidence>
<proteinExistence type="predicted"/>
<name>A0A2S8FIP2_9BACT</name>
<feature type="chain" id="PRO_5015646311" description="Lipocalin-like domain-containing protein" evidence="1">
    <location>
        <begin position="20"/>
        <end position="218"/>
    </location>
</feature>
<gene>
    <name evidence="2" type="ORF">C5Y83_17445</name>
</gene>
<evidence type="ECO:0000256" key="1">
    <source>
        <dbReference type="SAM" id="SignalP"/>
    </source>
</evidence>
<protein>
    <recommendedName>
        <fullName evidence="4">Lipocalin-like domain-containing protein</fullName>
    </recommendedName>
</protein>
<keyword evidence="1" id="KW-0732">Signal</keyword>
<feature type="signal peptide" evidence="1">
    <location>
        <begin position="1"/>
        <end position="19"/>
    </location>
</feature>